<dbReference type="PANTHER" id="PTHR30041:SF4">
    <property type="entry name" value="ARSENATE REDUCTASE"/>
    <property type="match status" value="1"/>
</dbReference>
<comment type="similarity">
    <text evidence="1 3">Belongs to the ArsC family.</text>
</comment>
<dbReference type="InterPro" id="IPR036249">
    <property type="entry name" value="Thioredoxin-like_sf"/>
</dbReference>
<dbReference type="SUPFAM" id="SSF52833">
    <property type="entry name" value="Thioredoxin-like"/>
    <property type="match status" value="1"/>
</dbReference>
<keyword evidence="5" id="KW-1185">Reference proteome</keyword>
<protein>
    <submittedName>
        <fullName evidence="4">Arsenate reductase</fullName>
    </submittedName>
</protein>
<dbReference type="CDD" id="cd03034">
    <property type="entry name" value="ArsC_ArsC"/>
    <property type="match status" value="1"/>
</dbReference>
<reference evidence="5" key="1">
    <citation type="submission" date="2016-10" db="EMBL/GenBank/DDBJ databases">
        <authorList>
            <person name="Varghese N."/>
            <person name="Submissions S."/>
        </authorList>
    </citation>
    <scope>NUCLEOTIDE SEQUENCE [LARGE SCALE GENOMIC DNA]</scope>
    <source>
        <strain evidence="5">DSM 16471</strain>
    </source>
</reference>
<proteinExistence type="inferred from homology"/>
<name>A0A1H7SRQ0_9FLAO</name>
<dbReference type="PANTHER" id="PTHR30041">
    <property type="entry name" value="ARSENATE REDUCTASE"/>
    <property type="match status" value="1"/>
</dbReference>
<organism evidence="4 5">
    <name type="scientific">Maribacter orientalis</name>
    <dbReference type="NCBI Taxonomy" id="228957"/>
    <lineage>
        <taxon>Bacteria</taxon>
        <taxon>Pseudomonadati</taxon>
        <taxon>Bacteroidota</taxon>
        <taxon>Flavobacteriia</taxon>
        <taxon>Flavobacteriales</taxon>
        <taxon>Flavobacteriaceae</taxon>
        <taxon>Maribacter</taxon>
    </lineage>
</organism>
<accession>A0A1H7SRQ0</accession>
<dbReference type="InterPro" id="IPR006660">
    <property type="entry name" value="Arsenate_reductase-like"/>
</dbReference>
<keyword evidence="2" id="KW-0560">Oxidoreductase</keyword>
<dbReference type="Gene3D" id="3.40.30.10">
    <property type="entry name" value="Glutaredoxin"/>
    <property type="match status" value="1"/>
</dbReference>
<evidence type="ECO:0000313" key="4">
    <source>
        <dbReference type="EMBL" id="SEL75045.1"/>
    </source>
</evidence>
<dbReference type="AlphaFoldDB" id="A0A1H7SRQ0"/>
<evidence type="ECO:0000256" key="1">
    <source>
        <dbReference type="ARBA" id="ARBA00007198"/>
    </source>
</evidence>
<evidence type="ECO:0000256" key="2">
    <source>
        <dbReference type="ARBA" id="ARBA00023002"/>
    </source>
</evidence>
<dbReference type="OrthoDB" id="9808142at2"/>
<dbReference type="Pfam" id="PF03960">
    <property type="entry name" value="ArsC"/>
    <property type="match status" value="1"/>
</dbReference>
<dbReference type="PROSITE" id="PS51353">
    <property type="entry name" value="ARSC"/>
    <property type="match status" value="1"/>
</dbReference>
<dbReference type="NCBIfam" id="TIGR00014">
    <property type="entry name" value="arsC"/>
    <property type="match status" value="1"/>
</dbReference>
<sequence length="117" mass="13469">MIKIYHNSRCRKSREGLAFLENSGKKFEVVNYLEDIPTKDELKNIINCLDIKPINLVRKSEAIWKEKFKNMPLSDEEIIEAMIAYPKLIERPIIINGKSAVIGRPATNIESIINKNV</sequence>
<gene>
    <name evidence="4" type="ORF">SAMN04488008_10592</name>
</gene>
<dbReference type="Proteomes" id="UP000198990">
    <property type="component" value="Unassembled WGS sequence"/>
</dbReference>
<dbReference type="RefSeq" id="WP_091624701.1">
    <property type="nucleotide sequence ID" value="NZ_FNZN01000005.1"/>
</dbReference>
<dbReference type="STRING" id="228957.SAMN04488008_10592"/>
<evidence type="ECO:0000256" key="3">
    <source>
        <dbReference type="PROSITE-ProRule" id="PRU01282"/>
    </source>
</evidence>
<evidence type="ECO:0000313" key="5">
    <source>
        <dbReference type="Proteomes" id="UP000198990"/>
    </source>
</evidence>
<dbReference type="InterPro" id="IPR006659">
    <property type="entry name" value="Arsenate_reductase"/>
</dbReference>
<dbReference type="EMBL" id="FNZN01000005">
    <property type="protein sequence ID" value="SEL75045.1"/>
    <property type="molecule type" value="Genomic_DNA"/>
</dbReference>
<dbReference type="GO" id="GO:0008794">
    <property type="term" value="F:arsenate reductase (glutaredoxin) activity"/>
    <property type="evidence" value="ECO:0007669"/>
    <property type="project" value="InterPro"/>
</dbReference>